<dbReference type="PANTHER" id="PTHR35525">
    <property type="entry name" value="BLL6575 PROTEIN"/>
    <property type="match status" value="1"/>
</dbReference>
<protein>
    <recommendedName>
        <fullName evidence="1">Zinc finger CGNR domain-containing protein</fullName>
    </recommendedName>
</protein>
<name>A0A919JBS8_9ACTN</name>
<dbReference type="Proteomes" id="UP000647172">
    <property type="component" value="Unassembled WGS sequence"/>
</dbReference>
<evidence type="ECO:0000259" key="1">
    <source>
        <dbReference type="Pfam" id="PF11706"/>
    </source>
</evidence>
<dbReference type="PANTHER" id="PTHR35525:SF3">
    <property type="entry name" value="BLL6575 PROTEIN"/>
    <property type="match status" value="1"/>
</dbReference>
<reference evidence="2" key="1">
    <citation type="submission" date="2021-01" db="EMBL/GenBank/DDBJ databases">
        <title>Whole genome shotgun sequence of Actinoplanes nipponensis NBRC 14063.</title>
        <authorList>
            <person name="Komaki H."/>
            <person name="Tamura T."/>
        </authorList>
    </citation>
    <scope>NUCLEOTIDE SEQUENCE</scope>
    <source>
        <strain evidence="2">NBRC 14063</strain>
    </source>
</reference>
<proteinExistence type="predicted"/>
<dbReference type="InterPro" id="IPR010852">
    <property type="entry name" value="ABATE"/>
</dbReference>
<dbReference type="InterPro" id="IPR023286">
    <property type="entry name" value="ABATE_dom_sf"/>
</dbReference>
<accession>A0A919JBS8</accession>
<dbReference type="Pfam" id="PF07336">
    <property type="entry name" value="ABATE"/>
    <property type="match status" value="1"/>
</dbReference>
<dbReference type="InterPro" id="IPR021005">
    <property type="entry name" value="Znf_CGNR"/>
</dbReference>
<feature type="domain" description="Zinc finger CGNR" evidence="1">
    <location>
        <begin position="158"/>
        <end position="197"/>
    </location>
</feature>
<comment type="caution">
    <text evidence="2">The sequence shown here is derived from an EMBL/GenBank/DDBJ whole genome shotgun (WGS) entry which is preliminary data.</text>
</comment>
<evidence type="ECO:0000313" key="3">
    <source>
        <dbReference type="Proteomes" id="UP000647172"/>
    </source>
</evidence>
<dbReference type="SUPFAM" id="SSF160904">
    <property type="entry name" value="Jann2411-like"/>
    <property type="match status" value="1"/>
</dbReference>
<organism evidence="2 3">
    <name type="scientific">Actinoplanes nipponensis</name>
    <dbReference type="NCBI Taxonomy" id="135950"/>
    <lineage>
        <taxon>Bacteria</taxon>
        <taxon>Bacillati</taxon>
        <taxon>Actinomycetota</taxon>
        <taxon>Actinomycetes</taxon>
        <taxon>Micromonosporales</taxon>
        <taxon>Micromonosporaceae</taxon>
        <taxon>Actinoplanes</taxon>
    </lineage>
</organism>
<sequence>MDEGSLEDVSTVLVLPGEPRPVRLMNTVWADRHGVHEALAAPADLARWLKATGLTYTEPSVTATDLHTAITLRDALRRLAALKTQDPRPPARSAMRDVDTAVQVVNTTATAGPSRDTLDVVGDRLRLRPTAPTADPAIALATVAAEAIALLTAPDLILNACHAPGCVLYFMKDHPRREWCSTACGNRARAARHYRRHHSTPEPATEAP</sequence>
<dbReference type="Gene3D" id="1.10.3300.10">
    <property type="entry name" value="Jann2411-like domain"/>
    <property type="match status" value="1"/>
</dbReference>
<keyword evidence="3" id="KW-1185">Reference proteome</keyword>
<dbReference type="Pfam" id="PF11706">
    <property type="entry name" value="zf-CGNR"/>
    <property type="match status" value="1"/>
</dbReference>
<dbReference type="AlphaFoldDB" id="A0A919JBS8"/>
<dbReference type="RefSeq" id="WP_203766451.1">
    <property type="nucleotide sequence ID" value="NZ_BAAAYJ010000009.1"/>
</dbReference>
<gene>
    <name evidence="2" type="ORF">Ani05nite_16080</name>
</gene>
<evidence type="ECO:0000313" key="2">
    <source>
        <dbReference type="EMBL" id="GIE48074.1"/>
    </source>
</evidence>
<dbReference type="EMBL" id="BOMQ01000020">
    <property type="protein sequence ID" value="GIE48074.1"/>
    <property type="molecule type" value="Genomic_DNA"/>
</dbReference>